<keyword evidence="17" id="KW-0496">Mitochondrion</keyword>
<evidence type="ECO:0000256" key="10">
    <source>
        <dbReference type="ARBA" id="ARBA00014183"/>
    </source>
</evidence>
<evidence type="ECO:0000259" key="23">
    <source>
        <dbReference type="Pfam" id="PF05422"/>
    </source>
</evidence>
<dbReference type="GO" id="GO:0005789">
    <property type="term" value="C:endoplasmic reticulum membrane"/>
    <property type="evidence" value="ECO:0007669"/>
    <property type="project" value="UniProtKB-SubCell"/>
</dbReference>
<keyword evidence="19" id="KW-0458">Lysosome</keyword>
<evidence type="ECO:0000256" key="15">
    <source>
        <dbReference type="ARBA" id="ARBA00022824"/>
    </source>
</evidence>
<feature type="domain" description="Target of rapamycin complex 2 subunit MAPKAP1-like Ras-binding" evidence="26">
    <location>
        <begin position="291"/>
        <end position="359"/>
    </location>
</feature>
<feature type="domain" description="Sin1 N-terminal" evidence="23">
    <location>
        <begin position="58"/>
        <end position="125"/>
    </location>
</feature>
<evidence type="ECO:0000256" key="16">
    <source>
        <dbReference type="ARBA" id="ARBA00023034"/>
    </source>
</evidence>
<evidence type="ECO:0000256" key="9">
    <source>
        <dbReference type="ARBA" id="ARBA00009407"/>
    </source>
</evidence>
<evidence type="ECO:0000256" key="18">
    <source>
        <dbReference type="ARBA" id="ARBA00023136"/>
    </source>
</evidence>
<evidence type="ECO:0000256" key="7">
    <source>
        <dbReference type="ARBA" id="ARBA00004556"/>
    </source>
</evidence>
<keyword evidence="11" id="KW-1003">Cell membrane</keyword>
<evidence type="ECO:0000259" key="24">
    <source>
        <dbReference type="Pfam" id="PF16978"/>
    </source>
</evidence>
<evidence type="ECO:0000256" key="22">
    <source>
        <dbReference type="ARBA" id="ARBA00031431"/>
    </source>
</evidence>
<dbReference type="OrthoDB" id="241990at2759"/>
<accession>A0A3R7MJY4</accession>
<evidence type="ECO:0000256" key="21">
    <source>
        <dbReference type="ARBA" id="ARBA00023765"/>
    </source>
</evidence>
<dbReference type="InterPro" id="IPR008828">
    <property type="entry name" value="Sin1/Avo1"/>
</dbReference>
<dbReference type="GO" id="GO:0005765">
    <property type="term" value="C:lysosomal membrane"/>
    <property type="evidence" value="ECO:0007669"/>
    <property type="project" value="UniProtKB-SubCell"/>
</dbReference>
<evidence type="ECO:0000256" key="19">
    <source>
        <dbReference type="ARBA" id="ARBA00023228"/>
    </source>
</evidence>
<evidence type="ECO:0000256" key="4">
    <source>
        <dbReference type="ARBA" id="ARBA00004395"/>
    </source>
</evidence>
<evidence type="ECO:0000256" key="6">
    <source>
        <dbReference type="ARBA" id="ARBA00004450"/>
    </source>
</evidence>
<dbReference type="GO" id="GO:0038203">
    <property type="term" value="P:TORC2 signaling"/>
    <property type="evidence" value="ECO:0007669"/>
    <property type="project" value="TreeGrafter"/>
</dbReference>
<dbReference type="GO" id="GO:0031901">
    <property type="term" value="C:early endosome membrane"/>
    <property type="evidence" value="ECO:0007669"/>
    <property type="project" value="UniProtKB-SubCell"/>
</dbReference>
<evidence type="ECO:0000256" key="8">
    <source>
        <dbReference type="ARBA" id="ARBA00004633"/>
    </source>
</evidence>
<sequence>MATYDDRQWILSHIQNSYVTSDDTGLCEVVVQNEPSAASVAEFPCLADSDSPPPHIQDEPPPHSLEIASDMDFVGHRQRSYTDQRLEIMRKEKKNASKIKRITWKHNPAQINENELNELFSRKAVISNVDQTDISRPHQPPPVSLLTRLVQQYPEGIKNPFIEYAKYDGTTHTNVQARRISVYLLLGDNPAPSYPMVVSVVNCHQARVSDLIGLICWLYTKENREPPLRGLVENYALHIAEEDGQVDWDFQALNNRDVIEKFGFNILALVEKKNVPEVSKDIVVTLNVAGGAFSKITVENYDITLKEILSRTITKRKDMGRIIDAGLDYHLERENEPGIALDPEKTLADVNCTEFAVVRDNSKRIDLPLDPSNMSTVEATLYRSYKVTWLLKLGKCEACLGISGDKFEIHPLQQKMGGAFLPLRTPHAVTYNMELVVDCSRKAEKKGKMEIQVTCQGENRFKDYLFECEAKIGQEILDKCKHIFDLRTSTARKEFWREKKPFRRHNSLSMRHRPRTANHANEV</sequence>
<proteinExistence type="inferred from homology"/>
<name>A0A3R7MJY4_PENVA</name>
<dbReference type="EMBL" id="QCYY01000505">
    <property type="protein sequence ID" value="ROT84740.1"/>
    <property type="molecule type" value="Genomic_DNA"/>
</dbReference>
<reference evidence="27 28" key="2">
    <citation type="submission" date="2019-01" db="EMBL/GenBank/DDBJ databases">
        <title>The decoding of complex shrimp genome reveals the adaptation for benthos swimmer, frequently molting mechanism and breeding impact on genome.</title>
        <authorList>
            <person name="Sun Y."/>
            <person name="Gao Y."/>
            <person name="Yu Y."/>
        </authorList>
    </citation>
    <scope>NUCLEOTIDE SEQUENCE [LARGE SCALE GENOMIC DNA]</scope>
    <source>
        <tissue evidence="27">Muscle</tissue>
    </source>
</reference>
<keyword evidence="13" id="KW-0967">Endosome</keyword>
<keyword evidence="15" id="KW-0256">Endoplasmic reticulum</keyword>
<evidence type="ECO:0000256" key="2">
    <source>
        <dbReference type="ARBA" id="ARBA00004202"/>
    </source>
</evidence>
<comment type="subcellular location">
    <subcellularLocation>
        <location evidence="2">Cell membrane</location>
        <topology evidence="2">Peripheral membrane protein</topology>
    </subcellularLocation>
    <subcellularLocation>
        <location evidence="7">Cytoplasm</location>
        <location evidence="7">Perinuclear region</location>
    </subcellularLocation>
    <subcellularLocation>
        <location evidence="3">Early endosome membrane</location>
        <topology evidence="3">Peripheral membrane protein</topology>
    </subcellularLocation>
    <subcellularLocation>
        <location evidence="5">Endoplasmic reticulum membrane</location>
        <topology evidence="5">Peripheral membrane protein</topology>
    </subcellularLocation>
    <subcellularLocation>
        <location evidence="4">Golgi apparatus membrane</location>
        <topology evidence="4">Peripheral membrane protein</topology>
    </subcellularLocation>
    <subcellularLocation>
        <location evidence="8">Late endosome membrane</location>
        <topology evidence="8">Peripheral membrane protein</topology>
    </subcellularLocation>
    <subcellularLocation>
        <location evidence="21">Lysosome membrane</location>
        <topology evidence="21">Peripheral membrane protein</topology>
    </subcellularLocation>
    <subcellularLocation>
        <location evidence="6">Mitochondrion outer membrane</location>
        <topology evidence="6">Peripheral membrane protein</topology>
    </subcellularLocation>
    <subcellularLocation>
        <location evidence="1">Nucleus</location>
    </subcellularLocation>
</comment>
<dbReference type="Gene3D" id="2.30.29.30">
    <property type="entry name" value="Pleckstrin-homology domain (PH domain)/Phosphotyrosine-binding domain (PTB)"/>
    <property type="match status" value="1"/>
</dbReference>
<evidence type="ECO:0000259" key="25">
    <source>
        <dbReference type="Pfam" id="PF16979"/>
    </source>
</evidence>
<evidence type="ECO:0000256" key="1">
    <source>
        <dbReference type="ARBA" id="ARBA00004123"/>
    </source>
</evidence>
<evidence type="ECO:0000256" key="11">
    <source>
        <dbReference type="ARBA" id="ARBA00022475"/>
    </source>
</evidence>
<dbReference type="GO" id="GO:0031932">
    <property type="term" value="C:TORC2 complex"/>
    <property type="evidence" value="ECO:0007669"/>
    <property type="project" value="InterPro"/>
</dbReference>
<dbReference type="Pfam" id="PF25322">
    <property type="entry name" value="RBD_SIN1"/>
    <property type="match status" value="1"/>
</dbReference>
<dbReference type="STRING" id="6689.A0A3R7MJY4"/>
<evidence type="ECO:0000256" key="20">
    <source>
        <dbReference type="ARBA" id="ARBA00023242"/>
    </source>
</evidence>
<evidence type="ECO:0000313" key="27">
    <source>
        <dbReference type="EMBL" id="ROT84740.1"/>
    </source>
</evidence>
<dbReference type="PANTHER" id="PTHR13335:SF1">
    <property type="entry name" value="TARGET OF RAPAMYCIN COMPLEX 2 SUBUNIT MAPKAP1"/>
    <property type="match status" value="1"/>
</dbReference>
<comment type="similarity">
    <text evidence="9">Belongs to the SIN1 family.</text>
</comment>
<keyword evidence="28" id="KW-1185">Reference proteome</keyword>
<evidence type="ECO:0000256" key="14">
    <source>
        <dbReference type="ARBA" id="ARBA00022787"/>
    </source>
</evidence>
<dbReference type="AlphaFoldDB" id="A0A3R7MJY4"/>
<dbReference type="Pfam" id="PF16978">
    <property type="entry name" value="CRIM"/>
    <property type="match status" value="1"/>
</dbReference>
<dbReference type="Pfam" id="PF05422">
    <property type="entry name" value="SIN1"/>
    <property type="match status" value="1"/>
</dbReference>
<dbReference type="InterPro" id="IPR011993">
    <property type="entry name" value="PH-like_dom_sf"/>
</dbReference>
<dbReference type="InterPro" id="IPR032679">
    <property type="entry name" value="Sin1_N"/>
</dbReference>
<protein>
    <recommendedName>
        <fullName evidence="10">Target of rapamycin complex 2 subunit MAPKAP1</fullName>
    </recommendedName>
    <alternativeName>
        <fullName evidence="22">Stress-activated map kinase-interacting protein 1</fullName>
    </alternativeName>
</protein>
<dbReference type="PANTHER" id="PTHR13335">
    <property type="entry name" value="TARGET OF RAPAMYCIN COMPLEX 2 SUBUNIT MAPKAP1"/>
    <property type="match status" value="1"/>
</dbReference>
<gene>
    <name evidence="27" type="ORF">C7M84_022085</name>
</gene>
<evidence type="ECO:0000313" key="28">
    <source>
        <dbReference type="Proteomes" id="UP000283509"/>
    </source>
</evidence>
<dbReference type="GO" id="GO:0005741">
    <property type="term" value="C:mitochondrial outer membrane"/>
    <property type="evidence" value="ECO:0007669"/>
    <property type="project" value="UniProtKB-SubCell"/>
</dbReference>
<dbReference type="GO" id="GO:0005634">
    <property type="term" value="C:nucleus"/>
    <property type="evidence" value="ECO:0007669"/>
    <property type="project" value="UniProtKB-SubCell"/>
</dbReference>
<dbReference type="GO" id="GO:0005546">
    <property type="term" value="F:phosphatidylinositol-4,5-bisphosphate binding"/>
    <property type="evidence" value="ECO:0007669"/>
    <property type="project" value="TreeGrafter"/>
</dbReference>
<reference evidence="27 28" key="1">
    <citation type="submission" date="2018-04" db="EMBL/GenBank/DDBJ databases">
        <authorList>
            <person name="Zhang X."/>
            <person name="Yuan J."/>
            <person name="Li F."/>
            <person name="Xiang J."/>
        </authorList>
    </citation>
    <scope>NUCLEOTIDE SEQUENCE [LARGE SCALE GENOMIC DNA]</scope>
    <source>
        <tissue evidence="27">Muscle</tissue>
    </source>
</reference>
<dbReference type="InterPro" id="IPR057339">
    <property type="entry name" value="RBD_SIN1"/>
</dbReference>
<evidence type="ECO:0000259" key="26">
    <source>
        <dbReference type="Pfam" id="PF25322"/>
    </source>
</evidence>
<organism evidence="27 28">
    <name type="scientific">Penaeus vannamei</name>
    <name type="common">Whiteleg shrimp</name>
    <name type="synonym">Litopenaeus vannamei</name>
    <dbReference type="NCBI Taxonomy" id="6689"/>
    <lineage>
        <taxon>Eukaryota</taxon>
        <taxon>Metazoa</taxon>
        <taxon>Ecdysozoa</taxon>
        <taxon>Arthropoda</taxon>
        <taxon>Crustacea</taxon>
        <taxon>Multicrustacea</taxon>
        <taxon>Malacostraca</taxon>
        <taxon>Eumalacostraca</taxon>
        <taxon>Eucarida</taxon>
        <taxon>Decapoda</taxon>
        <taxon>Dendrobranchiata</taxon>
        <taxon>Penaeoidea</taxon>
        <taxon>Penaeidae</taxon>
        <taxon>Penaeus</taxon>
    </lineage>
</organism>
<dbReference type="InterPro" id="IPR031313">
    <property type="entry name" value="Sin1_PH_dom"/>
</dbReference>
<dbReference type="GO" id="GO:0005886">
    <property type="term" value="C:plasma membrane"/>
    <property type="evidence" value="ECO:0007669"/>
    <property type="project" value="UniProtKB-SubCell"/>
</dbReference>
<dbReference type="InterPro" id="IPR031567">
    <property type="entry name" value="CRIM_dom"/>
</dbReference>
<evidence type="ECO:0000256" key="13">
    <source>
        <dbReference type="ARBA" id="ARBA00022753"/>
    </source>
</evidence>
<feature type="domain" description="SIN1-type PH" evidence="25">
    <location>
        <begin position="381"/>
        <end position="484"/>
    </location>
</feature>
<dbReference type="Proteomes" id="UP000283509">
    <property type="component" value="Unassembled WGS sequence"/>
</dbReference>
<dbReference type="GO" id="GO:0048471">
    <property type="term" value="C:perinuclear region of cytoplasm"/>
    <property type="evidence" value="ECO:0007669"/>
    <property type="project" value="UniProtKB-SubCell"/>
</dbReference>
<keyword evidence="18" id="KW-0472">Membrane</keyword>
<dbReference type="Pfam" id="PF16979">
    <property type="entry name" value="SIN1_PH"/>
    <property type="match status" value="1"/>
</dbReference>
<feature type="domain" description="CRIM" evidence="24">
    <location>
        <begin position="144"/>
        <end position="274"/>
    </location>
</feature>
<dbReference type="GO" id="GO:0031902">
    <property type="term" value="C:late endosome membrane"/>
    <property type="evidence" value="ECO:0007669"/>
    <property type="project" value="UniProtKB-SubCell"/>
</dbReference>
<evidence type="ECO:0000256" key="17">
    <source>
        <dbReference type="ARBA" id="ARBA00023128"/>
    </source>
</evidence>
<keyword evidence="16" id="KW-0333">Golgi apparatus</keyword>
<dbReference type="GO" id="GO:0000139">
    <property type="term" value="C:Golgi membrane"/>
    <property type="evidence" value="ECO:0007669"/>
    <property type="project" value="UniProtKB-SubCell"/>
</dbReference>
<keyword evidence="20" id="KW-0539">Nucleus</keyword>
<keyword evidence="12" id="KW-0963">Cytoplasm</keyword>
<keyword evidence="14" id="KW-1000">Mitochondrion outer membrane</keyword>
<evidence type="ECO:0000256" key="5">
    <source>
        <dbReference type="ARBA" id="ARBA00004406"/>
    </source>
</evidence>
<evidence type="ECO:0000256" key="3">
    <source>
        <dbReference type="ARBA" id="ARBA00004220"/>
    </source>
</evidence>
<evidence type="ECO:0000256" key="12">
    <source>
        <dbReference type="ARBA" id="ARBA00022490"/>
    </source>
</evidence>
<comment type="caution">
    <text evidence="27">The sequence shown here is derived from an EMBL/GenBank/DDBJ whole genome shotgun (WGS) entry which is preliminary data.</text>
</comment>